<evidence type="ECO:0000313" key="2">
    <source>
        <dbReference type="EMBL" id="PVG80652.1"/>
    </source>
</evidence>
<keyword evidence="3" id="KW-1185">Reference proteome</keyword>
<dbReference type="EMBL" id="QDGZ01000017">
    <property type="protein sequence ID" value="PVG80652.1"/>
    <property type="molecule type" value="Genomic_DNA"/>
</dbReference>
<name>A0A2T8F4L3_9ACTN</name>
<dbReference type="Proteomes" id="UP000246018">
    <property type="component" value="Unassembled WGS sequence"/>
</dbReference>
<proteinExistence type="predicted"/>
<dbReference type="AlphaFoldDB" id="A0A2T8F4L3"/>
<accession>A0A2T8F4L3</accession>
<feature type="compositionally biased region" description="Basic and acidic residues" evidence="1">
    <location>
        <begin position="1"/>
        <end position="13"/>
    </location>
</feature>
<evidence type="ECO:0000256" key="1">
    <source>
        <dbReference type="SAM" id="MobiDB-lite"/>
    </source>
</evidence>
<feature type="region of interest" description="Disordered" evidence="1">
    <location>
        <begin position="1"/>
        <end position="29"/>
    </location>
</feature>
<gene>
    <name evidence="2" type="ORF">DDE18_22185</name>
</gene>
<reference evidence="2 3" key="1">
    <citation type="submission" date="2018-04" db="EMBL/GenBank/DDBJ databases">
        <title>Genome of Nocardioides gansuensis WSJ-1.</title>
        <authorList>
            <person name="Wu S."/>
            <person name="Wang G."/>
        </authorList>
    </citation>
    <scope>NUCLEOTIDE SEQUENCE [LARGE SCALE GENOMIC DNA]</scope>
    <source>
        <strain evidence="2 3">WSJ-1</strain>
    </source>
</reference>
<comment type="caution">
    <text evidence="2">The sequence shown here is derived from an EMBL/GenBank/DDBJ whole genome shotgun (WGS) entry which is preliminary data.</text>
</comment>
<sequence>MDDHQPVDVHAETDLTFGPCGDPDCPTGSPDLALRGSMSSYTPPVPPPVPPVRLTRRTSRFAELATAVEERLASVGVSVDPAGVDESLRGRIRGVGEQLGVSDRTALGNAPDDVADSIAHELLIAACARAAQLGLDATAPSAPPVRHLRVVR</sequence>
<evidence type="ECO:0000313" key="3">
    <source>
        <dbReference type="Proteomes" id="UP000246018"/>
    </source>
</evidence>
<protein>
    <submittedName>
        <fullName evidence="2">Uncharacterized protein</fullName>
    </submittedName>
</protein>
<organism evidence="2 3">
    <name type="scientific">Nocardioides gansuensis</name>
    <dbReference type="NCBI Taxonomy" id="2138300"/>
    <lineage>
        <taxon>Bacteria</taxon>
        <taxon>Bacillati</taxon>
        <taxon>Actinomycetota</taxon>
        <taxon>Actinomycetes</taxon>
        <taxon>Propionibacteriales</taxon>
        <taxon>Nocardioidaceae</taxon>
        <taxon>Nocardioides</taxon>
    </lineage>
</organism>